<sequence length="577" mass="65769">MEIGLPVPAHLFKTSTHSEGVEILSSMVRILSRSGLKKTVRTFLDKLRKGRRSEAAMSTSDRNGKRRASSDSWVSEEPIATRTRLQRAEEARRPSIQRTSMEQNEELVYDVFRLPDLPPELIKLVFEHALASFEESPPQIHWKQNHPAYNRRLSELNRLVRVSKSFYNFFVGQLYHTLLLPREFGYSYSANWDHASTPNLHSEDKSAALLAVQLETRPQLRSLVKKIHVDPVVRLRNKAAKDVVAYKKIIESCQSTMEELAIAVNSCDGFLFRSASENFIDVHDQHLLLKDISRITFPSLRHLTLEIMDLEQLAWVRWKQLPHLRSVTFISDSIFTRLGQTNTPQRMTPWMRLGKSTLYHALSILPSSVETVTFGFATLSGRRKFPQQRSASRAFSPLCPGNDADYLAKSLHKDLQHLVDDQEKKGRKPSIVGQLRLVRLVWVHSPHSLEWCKSCLEQHQSEYHDLPKLRRMSSLEEHYAQHHDLPAGVAFRIEPTAETATISSTAISNGPSGGPPFLSSTPTWPKLEMYEVQTPPAWEPTSEDEIDMGKLEVLWKALLYNVEGDTLAEDAGDEKEG</sequence>
<keyword evidence="3" id="KW-1185">Reference proteome</keyword>
<name>A0A177TCS2_9BASI</name>
<gene>
    <name evidence="2" type="ORF">A4X13_0g6991</name>
</gene>
<accession>A0A177TCS2</accession>
<proteinExistence type="predicted"/>
<protein>
    <submittedName>
        <fullName evidence="2">Uncharacterized protein</fullName>
    </submittedName>
</protein>
<dbReference type="EMBL" id="LWDF02000761">
    <property type="protein sequence ID" value="KAE8243676.1"/>
    <property type="molecule type" value="Genomic_DNA"/>
</dbReference>
<feature type="region of interest" description="Disordered" evidence="1">
    <location>
        <begin position="51"/>
        <end position="79"/>
    </location>
</feature>
<reference evidence="2" key="2">
    <citation type="journal article" date="2019" name="IMA Fungus">
        <title>Genome sequencing and comparison of five Tilletia species to identify candidate genes for the detection of regulated species infecting wheat.</title>
        <authorList>
            <person name="Nguyen H.D.T."/>
            <person name="Sultana T."/>
            <person name="Kesanakurti P."/>
            <person name="Hambleton S."/>
        </authorList>
    </citation>
    <scope>NUCLEOTIDE SEQUENCE</scope>
    <source>
        <strain evidence="2">DAOMC 236416</strain>
    </source>
</reference>
<dbReference type="AlphaFoldDB" id="A0A177TCS2"/>
<dbReference type="Proteomes" id="UP000077521">
    <property type="component" value="Unassembled WGS sequence"/>
</dbReference>
<comment type="caution">
    <text evidence="2">The sequence shown here is derived from an EMBL/GenBank/DDBJ whole genome shotgun (WGS) entry which is preliminary data.</text>
</comment>
<organism evidence="2 3">
    <name type="scientific">Tilletia indica</name>
    <dbReference type="NCBI Taxonomy" id="43049"/>
    <lineage>
        <taxon>Eukaryota</taxon>
        <taxon>Fungi</taxon>
        <taxon>Dikarya</taxon>
        <taxon>Basidiomycota</taxon>
        <taxon>Ustilaginomycotina</taxon>
        <taxon>Exobasidiomycetes</taxon>
        <taxon>Tilletiales</taxon>
        <taxon>Tilletiaceae</taxon>
        <taxon>Tilletia</taxon>
    </lineage>
</organism>
<evidence type="ECO:0000313" key="2">
    <source>
        <dbReference type="EMBL" id="KAE8243676.1"/>
    </source>
</evidence>
<evidence type="ECO:0000256" key="1">
    <source>
        <dbReference type="SAM" id="MobiDB-lite"/>
    </source>
</evidence>
<reference evidence="2" key="1">
    <citation type="submission" date="2016-04" db="EMBL/GenBank/DDBJ databases">
        <authorList>
            <person name="Nguyen H.D."/>
            <person name="Samba Siva P."/>
            <person name="Cullis J."/>
            <person name="Levesque C.A."/>
            <person name="Hambleton S."/>
        </authorList>
    </citation>
    <scope>NUCLEOTIDE SEQUENCE</scope>
    <source>
        <strain evidence="2">DAOMC 236416</strain>
    </source>
</reference>
<evidence type="ECO:0000313" key="3">
    <source>
        <dbReference type="Proteomes" id="UP000077521"/>
    </source>
</evidence>